<feature type="non-terminal residue" evidence="3">
    <location>
        <position position="1"/>
    </location>
</feature>
<dbReference type="PANTHER" id="PTHR37984">
    <property type="entry name" value="PROTEIN CBG26694"/>
    <property type="match status" value="1"/>
</dbReference>
<evidence type="ECO:0000313" key="4">
    <source>
        <dbReference type="Proteomes" id="UP000676336"/>
    </source>
</evidence>
<dbReference type="Pfam" id="PF17921">
    <property type="entry name" value="Integrase_H2C2"/>
    <property type="match status" value="1"/>
</dbReference>
<dbReference type="FunFam" id="1.10.340.70:FF:000001">
    <property type="entry name" value="Retrovirus-related Pol polyprotein from transposon gypsy-like Protein"/>
    <property type="match status" value="1"/>
</dbReference>
<evidence type="ECO:0000256" key="1">
    <source>
        <dbReference type="SAM" id="MobiDB-lite"/>
    </source>
</evidence>
<organism evidence="3 4">
    <name type="scientific">Rotaria magnacalcarata</name>
    <dbReference type="NCBI Taxonomy" id="392030"/>
    <lineage>
        <taxon>Eukaryota</taxon>
        <taxon>Metazoa</taxon>
        <taxon>Spiralia</taxon>
        <taxon>Gnathifera</taxon>
        <taxon>Rotifera</taxon>
        <taxon>Eurotatoria</taxon>
        <taxon>Bdelloidea</taxon>
        <taxon>Philodinida</taxon>
        <taxon>Philodinidae</taxon>
        <taxon>Rotaria</taxon>
    </lineage>
</organism>
<feature type="domain" description="Integrase zinc-binding" evidence="2">
    <location>
        <begin position="183"/>
        <end position="240"/>
    </location>
</feature>
<reference evidence="3" key="1">
    <citation type="submission" date="2021-02" db="EMBL/GenBank/DDBJ databases">
        <authorList>
            <person name="Nowell W R."/>
        </authorList>
    </citation>
    <scope>NUCLEOTIDE SEQUENCE</scope>
</reference>
<feature type="region of interest" description="Disordered" evidence="1">
    <location>
        <begin position="81"/>
        <end position="102"/>
    </location>
</feature>
<proteinExistence type="predicted"/>
<evidence type="ECO:0000313" key="3">
    <source>
        <dbReference type="EMBL" id="CAF5123609.1"/>
    </source>
</evidence>
<dbReference type="AlphaFoldDB" id="A0A8S3FI54"/>
<gene>
    <name evidence="3" type="ORF">SMN809_LOCUS62646</name>
</gene>
<dbReference type="Proteomes" id="UP000676336">
    <property type="component" value="Unassembled WGS sequence"/>
</dbReference>
<dbReference type="InterPro" id="IPR036397">
    <property type="entry name" value="RNaseH_sf"/>
</dbReference>
<comment type="caution">
    <text evidence="3">The sequence shown here is derived from an EMBL/GenBank/DDBJ whole genome shotgun (WGS) entry which is preliminary data.</text>
</comment>
<accession>A0A8S3FI54</accession>
<feature type="compositionally biased region" description="Polar residues" evidence="1">
    <location>
        <begin position="81"/>
        <end position="90"/>
    </location>
</feature>
<dbReference type="PANTHER" id="PTHR37984:SF5">
    <property type="entry name" value="PROTEIN NYNRIN-LIKE"/>
    <property type="match status" value="1"/>
</dbReference>
<dbReference type="Gene3D" id="3.30.420.10">
    <property type="entry name" value="Ribonuclease H-like superfamily/Ribonuclease H"/>
    <property type="match status" value="1"/>
</dbReference>
<feature type="compositionally biased region" description="Low complexity" evidence="1">
    <location>
        <begin position="91"/>
        <end position="102"/>
    </location>
</feature>
<dbReference type="EMBL" id="CAJOBI010262120">
    <property type="protein sequence ID" value="CAF5123609.1"/>
    <property type="molecule type" value="Genomic_DNA"/>
</dbReference>
<protein>
    <recommendedName>
        <fullName evidence="2">Integrase zinc-binding domain-containing protein</fullName>
    </recommendedName>
</protein>
<name>A0A8S3FI54_9BILA</name>
<sequence>VDRISILLQEFNIEKIIHIKGRHNCLADYLSRHPTPREEEIFDADYGIVNREKGEPTVRGCVSDAISPLVGAIVTRSKTKQLQLERNQNSTTTPTHRNTTTLPPIEEEIDHMPEDSSQIIANKSLDVEQLKIEQGKYSIVHQKIVEVMKDPVNSCYEFKNGLLYKLMIMREGCTTKKKLIYLPSSVINDLLQVYHGDPLSGHFGVQRTYLKIKHKYWWPNMKQSIIQYIQSCLPCQQYNISRTKKPGRLQPIPPPEGSFQLIGMDYCGPFKQTPRGNQYVLCLTDYFTR</sequence>
<dbReference type="Gene3D" id="1.10.340.70">
    <property type="match status" value="1"/>
</dbReference>
<dbReference type="InterPro" id="IPR050951">
    <property type="entry name" value="Retrovirus_Pol_polyprotein"/>
</dbReference>
<dbReference type="GO" id="GO:0003676">
    <property type="term" value="F:nucleic acid binding"/>
    <property type="evidence" value="ECO:0007669"/>
    <property type="project" value="InterPro"/>
</dbReference>
<evidence type="ECO:0000259" key="2">
    <source>
        <dbReference type="Pfam" id="PF17921"/>
    </source>
</evidence>
<dbReference type="InterPro" id="IPR041588">
    <property type="entry name" value="Integrase_H2C2"/>
</dbReference>